<dbReference type="Pfam" id="PF01757">
    <property type="entry name" value="Acyl_transf_3"/>
    <property type="match status" value="1"/>
</dbReference>
<feature type="domain" description="Acyltransferase 3" evidence="4">
    <location>
        <begin position="12"/>
        <end position="322"/>
    </location>
</feature>
<evidence type="ECO:0000313" key="6">
    <source>
        <dbReference type="Proteomes" id="UP001231362"/>
    </source>
</evidence>
<keyword evidence="3" id="KW-1133">Transmembrane helix</keyword>
<comment type="caution">
    <text evidence="5">The sequence shown here is derived from an EMBL/GenBank/DDBJ whole genome shotgun (WGS) entry which is preliminary data.</text>
</comment>
<comment type="subcellular location">
    <subcellularLocation>
        <location evidence="1">Membrane</location>
    </subcellularLocation>
</comment>
<feature type="transmembrane region" description="Helical" evidence="3">
    <location>
        <begin position="212"/>
        <end position="230"/>
    </location>
</feature>
<evidence type="ECO:0000256" key="1">
    <source>
        <dbReference type="ARBA" id="ARBA00004370"/>
    </source>
</evidence>
<reference evidence="5 6" key="1">
    <citation type="submission" date="2023-07" db="EMBL/GenBank/DDBJ databases">
        <title>Genomic Encyclopedia of Type Strains, Phase IV (KMG-IV): sequencing the most valuable type-strain genomes for metagenomic binning, comparative biology and taxonomic classification.</title>
        <authorList>
            <person name="Goeker M."/>
        </authorList>
    </citation>
    <scope>NUCLEOTIDE SEQUENCE [LARGE SCALE GENOMIC DNA]</scope>
    <source>
        <strain evidence="5 6">DSM 23948</strain>
    </source>
</reference>
<comment type="similarity">
    <text evidence="2">Belongs to the acyltransferase 3 family.</text>
</comment>
<organism evidence="5 6">
    <name type="scientific">Anoxybacillus andreesenii</name>
    <dbReference type="NCBI Taxonomy" id="1325932"/>
    <lineage>
        <taxon>Bacteria</taxon>
        <taxon>Bacillati</taxon>
        <taxon>Bacillota</taxon>
        <taxon>Bacilli</taxon>
        <taxon>Bacillales</taxon>
        <taxon>Anoxybacillaceae</taxon>
        <taxon>Anoxybacillus</taxon>
    </lineage>
</organism>
<feature type="transmembrane region" description="Helical" evidence="3">
    <location>
        <begin position="308"/>
        <end position="329"/>
    </location>
</feature>
<protein>
    <submittedName>
        <fullName evidence="5">Peptidoglycan/LPS O-acetylase OafA/YrhL</fullName>
    </submittedName>
</protein>
<feature type="transmembrane region" description="Helical" evidence="3">
    <location>
        <begin position="84"/>
        <end position="105"/>
    </location>
</feature>
<feature type="transmembrane region" description="Helical" evidence="3">
    <location>
        <begin position="183"/>
        <end position="205"/>
    </location>
</feature>
<dbReference type="Proteomes" id="UP001231362">
    <property type="component" value="Unassembled WGS sequence"/>
</dbReference>
<dbReference type="InterPro" id="IPR050879">
    <property type="entry name" value="Acyltransferase_3"/>
</dbReference>
<keyword evidence="3" id="KW-0472">Membrane</keyword>
<gene>
    <name evidence="5" type="ORF">J2S07_001686</name>
</gene>
<feature type="transmembrane region" description="Helical" evidence="3">
    <location>
        <begin position="12"/>
        <end position="32"/>
    </location>
</feature>
<proteinExistence type="inferred from homology"/>
<feature type="transmembrane region" description="Helical" evidence="3">
    <location>
        <begin position="160"/>
        <end position="177"/>
    </location>
</feature>
<keyword evidence="3" id="KW-0812">Transmembrane</keyword>
<dbReference type="RefSeq" id="WP_307149943.1">
    <property type="nucleotide sequence ID" value="NZ_JAUSTU010000006.1"/>
</dbReference>
<feature type="transmembrane region" description="Helical" evidence="3">
    <location>
        <begin position="274"/>
        <end position="296"/>
    </location>
</feature>
<dbReference type="EMBL" id="JAUSTU010000006">
    <property type="protein sequence ID" value="MDQ0155381.1"/>
    <property type="molecule type" value="Genomic_DNA"/>
</dbReference>
<evidence type="ECO:0000256" key="3">
    <source>
        <dbReference type="SAM" id="Phobius"/>
    </source>
</evidence>
<evidence type="ECO:0000259" key="4">
    <source>
        <dbReference type="Pfam" id="PF01757"/>
    </source>
</evidence>
<evidence type="ECO:0000256" key="2">
    <source>
        <dbReference type="ARBA" id="ARBA00007400"/>
    </source>
</evidence>
<dbReference type="PANTHER" id="PTHR23028">
    <property type="entry name" value="ACETYLTRANSFERASE"/>
    <property type="match status" value="1"/>
</dbReference>
<feature type="transmembrane region" description="Helical" evidence="3">
    <location>
        <begin position="47"/>
        <end position="63"/>
    </location>
</feature>
<sequence>MRKQLNLIQFSRVIVPLFVMLLHADAFMVNYFGNGFPFLLNVQKSGGVYYFFALSGFMMYYLYHKDFGNPRIISKFLYGRWIRIYPFYWILTLSVLPFTSILLGLGTGQNKEMGTIITSLLLMPYEIEPILPPAWSLVYTVFYYLMFSLLFLTHRLFSKALLFVWGFFSLLFGLQILSSSVFIVNFLFNFNNLIFLSGIICGYMVTQFRFPTSLSVLSVIFGILGFPLSWLNTQYGYVNIDLQYSTTFSSIILILGFASIDLQKEIKLPRLAHFLGNASFSIYLTQFSCMSLISNLFGSSPIRELPNILLASILILSSIIIGSMFHVLIEKPIHSALKKLQAKRQLMTSQLDPQVKG</sequence>
<accession>A0ABT9V358</accession>
<dbReference type="InterPro" id="IPR002656">
    <property type="entry name" value="Acyl_transf_3_dom"/>
</dbReference>
<feature type="transmembrane region" description="Helical" evidence="3">
    <location>
        <begin position="242"/>
        <end position="262"/>
    </location>
</feature>
<feature type="transmembrane region" description="Helical" evidence="3">
    <location>
        <begin position="130"/>
        <end position="153"/>
    </location>
</feature>
<name>A0ABT9V358_9BACL</name>
<dbReference type="PANTHER" id="PTHR23028:SF131">
    <property type="entry name" value="BLR2367 PROTEIN"/>
    <property type="match status" value="1"/>
</dbReference>
<keyword evidence="6" id="KW-1185">Reference proteome</keyword>
<evidence type="ECO:0000313" key="5">
    <source>
        <dbReference type="EMBL" id="MDQ0155381.1"/>
    </source>
</evidence>